<keyword evidence="7" id="KW-0479">Metal-binding</keyword>
<evidence type="ECO:0000256" key="7">
    <source>
        <dbReference type="ARBA" id="ARBA00022723"/>
    </source>
</evidence>
<dbReference type="EC" id="2.3.2.36" evidence="17"/>
<dbReference type="PANTHER" id="PTHR48178:SF1">
    <property type="entry name" value="PEROXISOME BIOGENESIS FACTOR 2"/>
    <property type="match status" value="1"/>
</dbReference>
<keyword evidence="10" id="KW-0862">Zinc</keyword>
<accession>A0A9P6TEU0</accession>
<keyword evidence="9" id="KW-0833">Ubl conjugation pathway</keyword>
<keyword evidence="6" id="KW-0812">Transmembrane</keyword>
<evidence type="ECO:0000259" key="18">
    <source>
        <dbReference type="Pfam" id="PF04757"/>
    </source>
</evidence>
<evidence type="ECO:0000256" key="2">
    <source>
        <dbReference type="ARBA" id="ARBA00004906"/>
    </source>
</evidence>
<evidence type="ECO:0000256" key="8">
    <source>
        <dbReference type="ARBA" id="ARBA00022771"/>
    </source>
</evidence>
<keyword evidence="20" id="KW-1185">Reference proteome</keyword>
<keyword evidence="12" id="KW-1133">Transmembrane helix</keyword>
<comment type="pathway">
    <text evidence="2">Protein modification; protein ubiquitination.</text>
</comment>
<proteinExistence type="inferred from homology"/>
<evidence type="ECO:0000256" key="14">
    <source>
        <dbReference type="ARBA" id="ARBA00023140"/>
    </source>
</evidence>
<keyword evidence="4" id="KW-0813">Transport</keyword>
<evidence type="ECO:0000256" key="13">
    <source>
        <dbReference type="ARBA" id="ARBA00023136"/>
    </source>
</evidence>
<sequence>MTQTPHQISRVNQLDAELLDQELQSGLQFNLSNALTPIIGIQYHPELSLILRSLILFLSLNRSVSYGSQLQNLRWSSFEPTLGCEKSGWRSTPRALSQTQIKAYILLDILPFYLHGRLRDYMLTSTWADCPPAPSISSLFSSTIDRSRRKRYWCRFAWDLSTILERICSSCKLAHFLIFLYDGRYRSILERFLGIRLVYASSATLRNVSFEFLNRQLVWESITDFLLFILPFINVRRLKLRLLQARSTLIKTLTRSSDSSLPDITTVHKPTTGPYSHLPHTACPICTSKLTNPTTSLAVANANDPLGGFPVLPSSTDSSVKVAYEVGCCGGLYCYHCLVSEIINWRESSLDRRWECWRCGNVVLSIQRWDGQKKMNH</sequence>
<keyword evidence="11" id="KW-0653">Protein transport</keyword>
<evidence type="ECO:0000256" key="9">
    <source>
        <dbReference type="ARBA" id="ARBA00022786"/>
    </source>
</evidence>
<evidence type="ECO:0000256" key="15">
    <source>
        <dbReference type="ARBA" id="ARBA00032511"/>
    </source>
</evidence>
<evidence type="ECO:0000256" key="4">
    <source>
        <dbReference type="ARBA" id="ARBA00022448"/>
    </source>
</evidence>
<evidence type="ECO:0000256" key="10">
    <source>
        <dbReference type="ARBA" id="ARBA00022833"/>
    </source>
</evidence>
<feature type="domain" description="Pex N-terminal" evidence="18">
    <location>
        <begin position="20"/>
        <end position="247"/>
    </location>
</feature>
<evidence type="ECO:0000313" key="20">
    <source>
        <dbReference type="Proteomes" id="UP000886653"/>
    </source>
</evidence>
<comment type="similarity">
    <text evidence="3">Belongs to the pex2/pex10/pex12 family.</text>
</comment>
<keyword evidence="8" id="KW-0863">Zinc-finger</keyword>
<evidence type="ECO:0000256" key="1">
    <source>
        <dbReference type="ARBA" id="ARBA00004585"/>
    </source>
</evidence>
<dbReference type="AlphaFoldDB" id="A0A9P6TEU0"/>
<dbReference type="Pfam" id="PF04757">
    <property type="entry name" value="Pex2_Pex12"/>
    <property type="match status" value="1"/>
</dbReference>
<evidence type="ECO:0000256" key="5">
    <source>
        <dbReference type="ARBA" id="ARBA00022679"/>
    </source>
</evidence>
<name>A0A9P6TEU0_9BASI</name>
<keyword evidence="14" id="KW-0576">Peroxisome</keyword>
<dbReference type="GO" id="GO:0005778">
    <property type="term" value="C:peroxisomal membrane"/>
    <property type="evidence" value="ECO:0007669"/>
    <property type="project" value="UniProtKB-SubCell"/>
</dbReference>
<evidence type="ECO:0000256" key="3">
    <source>
        <dbReference type="ARBA" id="ARBA00008704"/>
    </source>
</evidence>
<evidence type="ECO:0000256" key="16">
    <source>
        <dbReference type="ARBA" id="ARBA00034438"/>
    </source>
</evidence>
<reference evidence="19" key="1">
    <citation type="submission" date="2013-11" db="EMBL/GenBank/DDBJ databases">
        <title>Genome sequence of the fusiform rust pathogen reveals effectors for host alternation and coevolution with pine.</title>
        <authorList>
            <consortium name="DOE Joint Genome Institute"/>
            <person name="Smith K."/>
            <person name="Pendleton A."/>
            <person name="Kubisiak T."/>
            <person name="Anderson C."/>
            <person name="Salamov A."/>
            <person name="Aerts A."/>
            <person name="Riley R."/>
            <person name="Clum A."/>
            <person name="Lindquist E."/>
            <person name="Ence D."/>
            <person name="Campbell M."/>
            <person name="Kronenberg Z."/>
            <person name="Feau N."/>
            <person name="Dhillon B."/>
            <person name="Hamelin R."/>
            <person name="Burleigh J."/>
            <person name="Smith J."/>
            <person name="Yandell M."/>
            <person name="Nelson C."/>
            <person name="Grigoriev I."/>
            <person name="Davis J."/>
        </authorList>
    </citation>
    <scope>NUCLEOTIDE SEQUENCE</scope>
    <source>
        <strain evidence="19">G11</strain>
    </source>
</reference>
<keyword evidence="5" id="KW-0808">Transferase</keyword>
<comment type="catalytic activity">
    <reaction evidence="16">
        <text>[E2 ubiquitin-conjugating enzyme]-S-ubiquitinyl-L-cysteine + [acceptor protein]-L-cysteine = [E2 ubiquitin-conjugating enzyme]-L-cysteine + [acceptor protein]-S-ubiquitinyl-L-cysteine.</text>
        <dbReference type="EC" id="2.3.2.36"/>
    </reaction>
</comment>
<dbReference type="PANTHER" id="PTHR48178">
    <property type="entry name" value="PEROXISOME BIOGENESIS FACTOR 2"/>
    <property type="match status" value="1"/>
</dbReference>
<evidence type="ECO:0000256" key="11">
    <source>
        <dbReference type="ARBA" id="ARBA00022927"/>
    </source>
</evidence>
<dbReference type="OrthoDB" id="1701437at2759"/>
<dbReference type="GO" id="GO:0016562">
    <property type="term" value="P:protein import into peroxisome matrix, receptor recycling"/>
    <property type="evidence" value="ECO:0007669"/>
    <property type="project" value="UniProtKB-ARBA"/>
</dbReference>
<organism evidence="19 20">
    <name type="scientific">Cronartium quercuum f. sp. fusiforme G11</name>
    <dbReference type="NCBI Taxonomy" id="708437"/>
    <lineage>
        <taxon>Eukaryota</taxon>
        <taxon>Fungi</taxon>
        <taxon>Dikarya</taxon>
        <taxon>Basidiomycota</taxon>
        <taxon>Pucciniomycotina</taxon>
        <taxon>Pucciniomycetes</taxon>
        <taxon>Pucciniales</taxon>
        <taxon>Coleosporiaceae</taxon>
        <taxon>Cronartium</taxon>
    </lineage>
</organism>
<dbReference type="InterPro" id="IPR006845">
    <property type="entry name" value="Pex_N"/>
</dbReference>
<dbReference type="InterPro" id="IPR025654">
    <property type="entry name" value="PEX2/10"/>
</dbReference>
<evidence type="ECO:0000256" key="12">
    <source>
        <dbReference type="ARBA" id="ARBA00022989"/>
    </source>
</evidence>
<dbReference type="GO" id="GO:0061630">
    <property type="term" value="F:ubiquitin protein ligase activity"/>
    <property type="evidence" value="ECO:0007669"/>
    <property type="project" value="UniProtKB-EC"/>
</dbReference>
<dbReference type="GO" id="GO:0008270">
    <property type="term" value="F:zinc ion binding"/>
    <property type="evidence" value="ECO:0007669"/>
    <property type="project" value="UniProtKB-KW"/>
</dbReference>
<evidence type="ECO:0000313" key="19">
    <source>
        <dbReference type="EMBL" id="KAG0149722.1"/>
    </source>
</evidence>
<comment type="caution">
    <text evidence="19">The sequence shown here is derived from an EMBL/GenBank/DDBJ whole genome shotgun (WGS) entry which is preliminary data.</text>
</comment>
<comment type="subcellular location">
    <subcellularLocation>
        <location evidence="1">Peroxisome membrane</location>
        <topology evidence="1">Multi-pass membrane protein</topology>
    </subcellularLocation>
</comment>
<evidence type="ECO:0000256" key="6">
    <source>
        <dbReference type="ARBA" id="ARBA00022692"/>
    </source>
</evidence>
<gene>
    <name evidence="19" type="ORF">CROQUDRAFT_669040</name>
</gene>
<dbReference type="Proteomes" id="UP000886653">
    <property type="component" value="Unassembled WGS sequence"/>
</dbReference>
<dbReference type="GO" id="GO:0016567">
    <property type="term" value="P:protein ubiquitination"/>
    <property type="evidence" value="ECO:0007669"/>
    <property type="project" value="UniProtKB-ARBA"/>
</dbReference>
<keyword evidence="13" id="KW-0472">Membrane</keyword>
<evidence type="ECO:0000256" key="17">
    <source>
        <dbReference type="ARBA" id="ARBA00034523"/>
    </source>
</evidence>
<dbReference type="EMBL" id="MU167225">
    <property type="protein sequence ID" value="KAG0149722.1"/>
    <property type="molecule type" value="Genomic_DNA"/>
</dbReference>
<protein>
    <recommendedName>
        <fullName evidence="17">RING-type E3 ubiquitin transferase (cysteine targeting)</fullName>
        <ecNumber evidence="17">2.3.2.36</ecNumber>
    </recommendedName>
    <alternativeName>
        <fullName evidence="15">Peroxin-2</fullName>
    </alternativeName>
</protein>